<dbReference type="SUPFAM" id="SSF69635">
    <property type="entry name" value="Type III secretory system chaperone-like"/>
    <property type="match status" value="1"/>
</dbReference>
<dbReference type="CDD" id="cd17021">
    <property type="entry name" value="T3SC_IA_SicP-like"/>
    <property type="match status" value="1"/>
</dbReference>
<dbReference type="InterPro" id="IPR044530">
    <property type="entry name" value="SicP"/>
</dbReference>
<gene>
    <name evidence="1" type="ORF">SG34_015095</name>
</gene>
<dbReference type="Pfam" id="PF05932">
    <property type="entry name" value="CesT"/>
    <property type="match status" value="1"/>
</dbReference>
<reference evidence="1 2" key="2">
    <citation type="journal article" date="2022" name="Mar. Drugs">
        <title>Bioassay-Guided Fractionation Leads to the Detection of Cholic Acid Generated by the Rare Thalassomonas sp.</title>
        <authorList>
            <person name="Pheiffer F."/>
            <person name="Schneider Y.K."/>
            <person name="Hansen E.H."/>
            <person name="Andersen J.H."/>
            <person name="Isaksson J."/>
            <person name="Busche T."/>
            <person name="R C."/>
            <person name="Kalinowski J."/>
            <person name="Zyl L.V."/>
            <person name="Trindade M."/>
        </authorList>
    </citation>
    <scope>NUCLEOTIDE SEQUENCE [LARGE SCALE GENOMIC DNA]</scope>
    <source>
        <strain evidence="1 2">XOM25</strain>
    </source>
</reference>
<protein>
    <submittedName>
        <fullName evidence="1">CesT family type III secretion system chaperone</fullName>
    </submittedName>
</protein>
<dbReference type="AlphaFoldDB" id="A0AAE9YXC4"/>
<dbReference type="Proteomes" id="UP000032352">
    <property type="component" value="Chromosome"/>
</dbReference>
<dbReference type="KEGG" id="tvd:SG34_015095"/>
<organism evidence="1 2">
    <name type="scientific">Thalassomonas viridans</name>
    <dbReference type="NCBI Taxonomy" id="137584"/>
    <lineage>
        <taxon>Bacteria</taxon>
        <taxon>Pseudomonadati</taxon>
        <taxon>Pseudomonadota</taxon>
        <taxon>Gammaproteobacteria</taxon>
        <taxon>Alteromonadales</taxon>
        <taxon>Colwelliaceae</taxon>
        <taxon>Thalassomonas</taxon>
    </lineage>
</organism>
<evidence type="ECO:0000313" key="1">
    <source>
        <dbReference type="EMBL" id="WDE02770.1"/>
    </source>
</evidence>
<sequence length="163" mass="18398">MLDLLNQKILPQIAQLFQIKDLSLDARGACTLLLGSGKRFFIKCNAESRRLYFYAQVATLPNGKNRSADNALLKSMLRYNLNHSASDQGILAADEADDNTQVLYQRYLEESDCNLETVHKVMEQTLTQAEEVCSTLNLVEIDDYVTEELPEGPALGDQHYLRI</sequence>
<name>A0AAE9YXC4_9GAMM</name>
<dbReference type="RefSeq" id="WP_044839234.1">
    <property type="nucleotide sequence ID" value="NZ_CP059733.1"/>
</dbReference>
<dbReference type="GO" id="GO:0030254">
    <property type="term" value="P:protein secretion by the type III secretion system"/>
    <property type="evidence" value="ECO:0007669"/>
    <property type="project" value="InterPro"/>
</dbReference>
<dbReference type="EMBL" id="CP059733">
    <property type="protein sequence ID" value="WDE02770.1"/>
    <property type="molecule type" value="Genomic_DNA"/>
</dbReference>
<evidence type="ECO:0000313" key="2">
    <source>
        <dbReference type="Proteomes" id="UP000032352"/>
    </source>
</evidence>
<accession>A0AAE9YXC4</accession>
<proteinExistence type="predicted"/>
<dbReference type="Gene3D" id="3.30.1460.10">
    <property type="match status" value="1"/>
</dbReference>
<dbReference type="InterPro" id="IPR010261">
    <property type="entry name" value="Tir_chaperone"/>
</dbReference>
<keyword evidence="2" id="KW-1185">Reference proteome</keyword>
<reference evidence="1 2" key="1">
    <citation type="journal article" date="2015" name="Genome Announc.">
        <title>Draft Genome Sequences of Marine Isolates of Thalassomonas viridans and Thalassomonas actiniarum.</title>
        <authorList>
            <person name="Olonade I."/>
            <person name="van Zyl L.J."/>
            <person name="Trindade M."/>
        </authorList>
    </citation>
    <scope>NUCLEOTIDE SEQUENCE [LARGE SCALE GENOMIC DNA]</scope>
    <source>
        <strain evidence="1 2">XOM25</strain>
    </source>
</reference>